<dbReference type="PANTHER" id="PTHR21676">
    <property type="entry name" value="PROTEIN STUM"/>
    <property type="match status" value="1"/>
</dbReference>
<feature type="transmembrane region" description="Helical" evidence="5">
    <location>
        <begin position="63"/>
        <end position="90"/>
    </location>
</feature>
<evidence type="ECO:0000256" key="1">
    <source>
        <dbReference type="ARBA" id="ARBA00004141"/>
    </source>
</evidence>
<comment type="subcellular location">
    <subcellularLocation>
        <location evidence="1">Membrane</location>
        <topology evidence="1">Multi-pass membrane protein</topology>
    </subcellularLocation>
</comment>
<dbReference type="InterPro" id="IPR036259">
    <property type="entry name" value="MFS_trans_sf"/>
</dbReference>
<evidence type="ECO:0000256" key="2">
    <source>
        <dbReference type="ARBA" id="ARBA00022692"/>
    </source>
</evidence>
<dbReference type="AlphaFoldDB" id="A0AAW2Z145"/>
<feature type="transmembrane region" description="Helical" evidence="5">
    <location>
        <begin position="29"/>
        <end position="51"/>
    </location>
</feature>
<dbReference type="Pfam" id="PF15795">
    <property type="entry name" value="Spec3"/>
    <property type="match status" value="1"/>
</dbReference>
<keyword evidence="4 5" id="KW-0472">Membrane</keyword>
<dbReference type="PANTHER" id="PTHR21676:SF6">
    <property type="entry name" value="PROTEIN STUM"/>
    <property type="match status" value="1"/>
</dbReference>
<reference evidence="6 7" key="1">
    <citation type="submission" date="2024-03" db="EMBL/GenBank/DDBJ databases">
        <title>The Acrasis kona genome and developmental transcriptomes reveal deep origins of eukaryotic multicellular pathways.</title>
        <authorList>
            <person name="Sheikh S."/>
            <person name="Fu C.-J."/>
            <person name="Brown M.W."/>
            <person name="Baldauf S.L."/>
        </authorList>
    </citation>
    <scope>NUCLEOTIDE SEQUENCE [LARGE SCALE GENOMIC DNA]</scope>
    <source>
        <strain evidence="6 7">ATCC MYA-3509</strain>
    </source>
</reference>
<keyword evidence="7" id="KW-1185">Reference proteome</keyword>
<evidence type="ECO:0000313" key="6">
    <source>
        <dbReference type="EMBL" id="KAL0483513.1"/>
    </source>
</evidence>
<dbReference type="Proteomes" id="UP001431209">
    <property type="component" value="Unassembled WGS sequence"/>
</dbReference>
<dbReference type="EMBL" id="JAOPGA020000966">
    <property type="protein sequence ID" value="KAL0483513.1"/>
    <property type="molecule type" value="Genomic_DNA"/>
</dbReference>
<keyword evidence="3 5" id="KW-1133">Transmembrane helix</keyword>
<evidence type="ECO:0000256" key="4">
    <source>
        <dbReference type="ARBA" id="ARBA00023136"/>
    </source>
</evidence>
<sequence length="105" mass="11845">MVEAGLAKVIYDNRKNLQISKIPKLEETMALVVLILNIIFPGIGTIVAAILTDSDEKRKWNLIFGVLQILLSFLLIGWLWSILWGVIIYYRNTGAMKNMPDALLS</sequence>
<keyword evidence="2 5" id="KW-0812">Transmembrane</keyword>
<proteinExistence type="predicted"/>
<evidence type="ECO:0000256" key="5">
    <source>
        <dbReference type="SAM" id="Phobius"/>
    </source>
</evidence>
<evidence type="ECO:0000313" key="7">
    <source>
        <dbReference type="Proteomes" id="UP001431209"/>
    </source>
</evidence>
<organism evidence="6 7">
    <name type="scientific">Acrasis kona</name>
    <dbReference type="NCBI Taxonomy" id="1008807"/>
    <lineage>
        <taxon>Eukaryota</taxon>
        <taxon>Discoba</taxon>
        <taxon>Heterolobosea</taxon>
        <taxon>Tetramitia</taxon>
        <taxon>Eutetramitia</taxon>
        <taxon>Acrasidae</taxon>
        <taxon>Acrasis</taxon>
    </lineage>
</organism>
<protein>
    <submittedName>
        <fullName evidence="6">Uncharacterized protein</fullName>
    </submittedName>
</protein>
<gene>
    <name evidence="6" type="ORF">AKO1_014553</name>
</gene>
<name>A0AAW2Z145_9EUKA</name>
<accession>A0AAW2Z145</accession>
<comment type="caution">
    <text evidence="6">The sequence shown here is derived from an EMBL/GenBank/DDBJ whole genome shotgun (WGS) entry which is preliminary data.</text>
</comment>
<dbReference type="InterPro" id="IPR026673">
    <property type="entry name" value="SPEC3/Stum"/>
</dbReference>
<evidence type="ECO:0000256" key="3">
    <source>
        <dbReference type="ARBA" id="ARBA00022989"/>
    </source>
</evidence>
<dbReference type="GO" id="GO:0016020">
    <property type="term" value="C:membrane"/>
    <property type="evidence" value="ECO:0007669"/>
    <property type="project" value="UniProtKB-SubCell"/>
</dbReference>
<dbReference type="SUPFAM" id="SSF103473">
    <property type="entry name" value="MFS general substrate transporter"/>
    <property type="match status" value="1"/>
</dbReference>